<evidence type="ECO:0000256" key="1">
    <source>
        <dbReference type="ARBA" id="ARBA00010688"/>
    </source>
</evidence>
<dbReference type="Gene3D" id="3.40.1190.20">
    <property type="match status" value="1"/>
</dbReference>
<dbReference type="RefSeq" id="WP_011838766.1">
    <property type="nucleotide sequence ID" value="NC_009033.1"/>
</dbReference>
<comment type="similarity">
    <text evidence="1">Belongs to the carbohydrate kinase PfkB family.</text>
</comment>
<keyword evidence="3" id="KW-0418">Kinase</keyword>
<dbReference type="STRING" id="399550.Smar_0466"/>
<dbReference type="InterPro" id="IPR011611">
    <property type="entry name" value="PfkB_dom"/>
</dbReference>
<dbReference type="AlphaFoldDB" id="A3DLR5"/>
<protein>
    <submittedName>
        <fullName evidence="5">PfkB domain protein</fullName>
    </submittedName>
</protein>
<dbReference type="KEGG" id="smr:Smar_0466"/>
<name>A3DLR5_STAMF</name>
<gene>
    <name evidence="5" type="ordered locus">Smar_0466</name>
</gene>
<dbReference type="eggNOG" id="arCOG00014">
    <property type="taxonomic scope" value="Archaea"/>
</dbReference>
<evidence type="ECO:0000256" key="3">
    <source>
        <dbReference type="ARBA" id="ARBA00022777"/>
    </source>
</evidence>
<organism evidence="5 6">
    <name type="scientific">Staphylothermus marinus (strain ATCC 43588 / DSM 3639 / JCM 9404 / F1)</name>
    <dbReference type="NCBI Taxonomy" id="399550"/>
    <lineage>
        <taxon>Archaea</taxon>
        <taxon>Thermoproteota</taxon>
        <taxon>Thermoprotei</taxon>
        <taxon>Desulfurococcales</taxon>
        <taxon>Desulfurococcaceae</taxon>
        <taxon>Staphylothermus</taxon>
    </lineage>
</organism>
<keyword evidence="2" id="KW-0808">Transferase</keyword>
<dbReference type="PRINTS" id="PR00990">
    <property type="entry name" value="RIBOKINASE"/>
</dbReference>
<reference evidence="6" key="1">
    <citation type="journal article" date="2009" name="BMC Genomics">
        <title>The complete genome sequence of Staphylothermus marinus reveals differences in sulfur metabolism among heterotrophic Crenarchaeota.</title>
        <authorList>
            <person name="Anderson I.J."/>
            <person name="Dharmarajan L."/>
            <person name="Rodriguez J."/>
            <person name="Hooper S."/>
            <person name="Porat I."/>
            <person name="Ulrich L.E."/>
            <person name="Elkins J.G."/>
            <person name="Mavromatis K."/>
            <person name="Sun H."/>
            <person name="Land M."/>
            <person name="Lapidus A."/>
            <person name="Lucas S."/>
            <person name="Barry K."/>
            <person name="Huber H."/>
            <person name="Zhulin I.B."/>
            <person name="Whitman W.B."/>
            <person name="Mukhopadhyay B."/>
            <person name="Woese C."/>
            <person name="Bristow J."/>
            <person name="Kyrpides N."/>
        </authorList>
    </citation>
    <scope>NUCLEOTIDE SEQUENCE [LARGE SCALE GENOMIC DNA]</scope>
    <source>
        <strain evidence="6">ATCC 43588 / DSM 3639 / JCM 9404 / F1</strain>
    </source>
</reference>
<dbReference type="GO" id="GO:0016301">
    <property type="term" value="F:kinase activity"/>
    <property type="evidence" value="ECO:0007669"/>
    <property type="project" value="UniProtKB-KW"/>
</dbReference>
<evidence type="ECO:0000313" key="6">
    <source>
        <dbReference type="Proteomes" id="UP000000254"/>
    </source>
</evidence>
<dbReference type="PANTHER" id="PTHR10584">
    <property type="entry name" value="SUGAR KINASE"/>
    <property type="match status" value="1"/>
</dbReference>
<dbReference type="InterPro" id="IPR002139">
    <property type="entry name" value="Ribo/fructo_kinase"/>
</dbReference>
<feature type="domain" description="Carbohydrate kinase PfkB" evidence="4">
    <location>
        <begin position="11"/>
        <end position="292"/>
    </location>
</feature>
<dbReference type="HOGENOM" id="CLU_027634_2_2_2"/>
<dbReference type="SUPFAM" id="SSF53613">
    <property type="entry name" value="Ribokinase-like"/>
    <property type="match status" value="1"/>
</dbReference>
<evidence type="ECO:0000313" key="5">
    <source>
        <dbReference type="EMBL" id="ABN69575.1"/>
    </source>
</evidence>
<dbReference type="InterPro" id="IPR029056">
    <property type="entry name" value="Ribokinase-like"/>
</dbReference>
<dbReference type="Proteomes" id="UP000000254">
    <property type="component" value="Chromosome"/>
</dbReference>
<reference evidence="5 6" key="2">
    <citation type="journal article" date="2009" name="Stand. Genomic Sci.">
        <title>Complete genome sequence of Staphylothermus marinus Stetter and Fiala 1986 type strain F1.</title>
        <authorList>
            <person name="Anderson I.J."/>
            <person name="Sun H."/>
            <person name="Lapidus A."/>
            <person name="Copeland A."/>
            <person name="Glavina Del Rio T."/>
            <person name="Tice H."/>
            <person name="Dalin E."/>
            <person name="Lucas S."/>
            <person name="Barry K."/>
            <person name="Land M."/>
            <person name="Richardson P."/>
            <person name="Huber H."/>
            <person name="Kyrpides N.C."/>
        </authorList>
    </citation>
    <scope>NUCLEOTIDE SEQUENCE [LARGE SCALE GENOMIC DNA]</scope>
    <source>
        <strain evidence="6">ATCC 43588 / DSM 3639 / JCM 9404 / F1</strain>
    </source>
</reference>
<proteinExistence type="inferred from homology"/>
<dbReference type="Pfam" id="PF00294">
    <property type="entry name" value="PfkB"/>
    <property type="match status" value="1"/>
</dbReference>
<keyword evidence="6" id="KW-1185">Reference proteome</keyword>
<dbReference type="EMBL" id="CP000575">
    <property type="protein sequence ID" value="ABN69575.1"/>
    <property type="molecule type" value="Genomic_DNA"/>
</dbReference>
<dbReference type="PANTHER" id="PTHR10584:SF166">
    <property type="entry name" value="RIBOKINASE"/>
    <property type="match status" value="1"/>
</dbReference>
<dbReference type="OrthoDB" id="26949at2157"/>
<accession>A3DLR5</accession>
<dbReference type="GeneID" id="4907194"/>
<evidence type="ECO:0000259" key="4">
    <source>
        <dbReference type="Pfam" id="PF00294"/>
    </source>
</evidence>
<dbReference type="GO" id="GO:0006796">
    <property type="term" value="P:phosphate-containing compound metabolic process"/>
    <property type="evidence" value="ECO:0007669"/>
    <property type="project" value="UniProtKB-ARBA"/>
</dbReference>
<evidence type="ECO:0000256" key="2">
    <source>
        <dbReference type="ARBA" id="ARBA00022679"/>
    </source>
</evidence>
<sequence length="317" mass="34483">MSKTSSKPIHVAVGNLNIDITMYVPRLPMPDESVFAEEIMIGPGGSASNYSVAVTYYGHIAYLIASTSLNQLIDSILEKLNSIGVYTRFIKRVEEKPGIVNVIVIPGGEKIMVKYRGANELLSPNDVPRQLLEEATIVHMASIPPTIASEIAMRATGLGSLVSYDPGAYALYDKEKIVSILDNINILFLNRSEARSITGGKVENLLKYGTDLIVIKKGPGGAYVLQHGGTVYHGVSKPIRPPIDSTGAGDAFDAFFNAAYIDYKDPGKALSYALAAGALKVMCRGSILCWDKQLFSKQLNETIVEEIKEPENWILED</sequence>